<dbReference type="Gene3D" id="2.60.120.650">
    <property type="entry name" value="Cupin"/>
    <property type="match status" value="1"/>
</dbReference>
<reference evidence="1 2" key="1">
    <citation type="submission" date="2019-09" db="EMBL/GenBank/DDBJ databases">
        <title>Draft genome of the ectomycorrhizal ascomycete Sphaerosporella brunnea.</title>
        <authorList>
            <consortium name="DOE Joint Genome Institute"/>
            <person name="Benucci G.M."/>
            <person name="Marozzi G."/>
            <person name="Antonielli L."/>
            <person name="Sanchez S."/>
            <person name="Marco P."/>
            <person name="Wang X."/>
            <person name="Falini L.B."/>
            <person name="Barry K."/>
            <person name="Haridas S."/>
            <person name="Lipzen A."/>
            <person name="Labutti K."/>
            <person name="Grigoriev I.V."/>
            <person name="Murat C."/>
            <person name="Martin F."/>
            <person name="Albertini E."/>
            <person name="Donnini D."/>
            <person name="Bonito G."/>
        </authorList>
    </citation>
    <scope>NUCLEOTIDE SEQUENCE [LARGE SCALE GENOMIC DNA]</scope>
    <source>
        <strain evidence="1 2">Sb_GMNB300</strain>
    </source>
</reference>
<dbReference type="SUPFAM" id="SSF51197">
    <property type="entry name" value="Clavaminate synthase-like"/>
    <property type="match status" value="1"/>
</dbReference>
<organism evidence="1 2">
    <name type="scientific">Sphaerosporella brunnea</name>
    <dbReference type="NCBI Taxonomy" id="1250544"/>
    <lineage>
        <taxon>Eukaryota</taxon>
        <taxon>Fungi</taxon>
        <taxon>Dikarya</taxon>
        <taxon>Ascomycota</taxon>
        <taxon>Pezizomycotina</taxon>
        <taxon>Pezizomycetes</taxon>
        <taxon>Pezizales</taxon>
        <taxon>Pyronemataceae</taxon>
        <taxon>Sphaerosporella</taxon>
    </lineage>
</organism>
<gene>
    <name evidence="1" type="ORF">FN846DRAFT_993482</name>
</gene>
<protein>
    <submittedName>
        <fullName evidence="1">Uncharacterized protein</fullName>
    </submittedName>
</protein>
<proteinExistence type="predicted"/>
<accession>A0A5J5EM47</accession>
<dbReference type="OrthoDB" id="4295657at2759"/>
<evidence type="ECO:0000313" key="2">
    <source>
        <dbReference type="Proteomes" id="UP000326924"/>
    </source>
</evidence>
<dbReference type="AlphaFoldDB" id="A0A5J5EM47"/>
<dbReference type="InParanoid" id="A0A5J5EM47"/>
<keyword evidence="2" id="KW-1185">Reference proteome</keyword>
<sequence length="413" mass="47013">MSDNAKARPKSKLRPCPFKYLGCKKRLGHNSVKRHARKCTRRPTQLTEEVEAIWKKLTRHCKDNHGFEMGRALHHWSQLKLPEEHTDLSVVPNEPVYIDMWPEDLPSHAKVLQDMQATVNRALDTLRDENPGTSFEELQKLNDMLFEQMADGSEHLPEATLRRLAVKAPINMLSKYKLTVPPALEKMGVKRSLFNVNITPKFSITDIHLDFGCDALCVPLSGEKIVLLFKPEPQATIQNSVGAREKAWYDTWVARSVAGEREEDVSPPDCEWFLSLAGQLPHSYIATLSSTERKTLWIPAGWKHIVFTLSPSFLGGFTFVPQEHLNEMVYQIGCECQAIARWEAENEDVVPQQLSEDLAESVNAARQALNAEQTHKDPVRQKRAKALLGELHANLLEKDFGWQPLEKDFGWQP</sequence>
<comment type="caution">
    <text evidence="1">The sequence shown here is derived from an EMBL/GenBank/DDBJ whole genome shotgun (WGS) entry which is preliminary data.</text>
</comment>
<dbReference type="Proteomes" id="UP000326924">
    <property type="component" value="Unassembled WGS sequence"/>
</dbReference>
<evidence type="ECO:0000313" key="1">
    <source>
        <dbReference type="EMBL" id="KAA8896899.1"/>
    </source>
</evidence>
<dbReference type="EMBL" id="VXIS01000206">
    <property type="protein sequence ID" value="KAA8896899.1"/>
    <property type="molecule type" value="Genomic_DNA"/>
</dbReference>
<name>A0A5J5EM47_9PEZI</name>